<protein>
    <submittedName>
        <fullName evidence="1">Abi family protein</fullName>
    </submittedName>
</protein>
<sequence>MSKAPYTKPSLSPRDQALRLRSRGLDAPAEKIELTLRRMSYYRLAGYLWWFYGEEWEVLEPGATLDEVLRLYDFDAQLRSQIMRLSHSIEAWLRAAMTNHLGQAHGPMGYLDETLYSSAPAFRRDRRKLEECMTGGAPEQFIEEFRNKYQDPLPPIWMAAEIMSLGLLSKWYDNLREDSLRKGIARECGLPPEVLYRFLRVFTVLRNRSAHHARVWNRRTSLRVATIRRLPGLLEPSLAGADTERINYPLSLAVFIVRTVDPSVSVIRDLHRLLLGADESWLTEMDIPEGMAEDPLWFPDRAV</sequence>
<reference evidence="1 2" key="1">
    <citation type="submission" date="2020-12" db="EMBL/GenBank/DDBJ databases">
        <title>FDA dAtabase for Regulatory Grade micrObial Sequences (FDA-ARGOS): Supporting development and validation of Infectious Disease Dx tests.</title>
        <authorList>
            <person name="Sproer C."/>
            <person name="Gronow S."/>
            <person name="Severitt S."/>
            <person name="Schroder I."/>
            <person name="Tallon L."/>
            <person name="Sadzewicz L."/>
            <person name="Zhao X."/>
            <person name="Boylan J."/>
            <person name="Ott S."/>
            <person name="Bowen H."/>
            <person name="Vavikolanu K."/>
            <person name="Mehta A."/>
            <person name="Aluvathingal J."/>
            <person name="Nadendla S."/>
            <person name="Lowell S."/>
            <person name="Myers T."/>
            <person name="Yan Y."/>
            <person name="Sichtig H."/>
        </authorList>
    </citation>
    <scope>NUCLEOTIDE SEQUENCE [LARGE SCALE GENOMIC DNA]</scope>
    <source>
        <strain evidence="1 2">FDAARGOS_1001</strain>
    </source>
</reference>
<dbReference type="Pfam" id="PF07751">
    <property type="entry name" value="Abi_2"/>
    <property type="match status" value="1"/>
</dbReference>
<accession>A0A7T4T452</accession>
<dbReference type="EMBL" id="CP066078">
    <property type="protein sequence ID" value="QQC59059.1"/>
    <property type="molecule type" value="Genomic_DNA"/>
</dbReference>
<dbReference type="InterPro" id="IPR011664">
    <property type="entry name" value="Abi_system_AbiD/AbiF-like"/>
</dbReference>
<gene>
    <name evidence="1" type="ORF">I6H58_08910</name>
</gene>
<name>A0A7T4T452_9MICC</name>
<evidence type="ECO:0000313" key="1">
    <source>
        <dbReference type="EMBL" id="QQC59059.1"/>
    </source>
</evidence>
<proteinExistence type="predicted"/>
<organism evidence="1 2">
    <name type="scientific">Rothia kristinae</name>
    <dbReference type="NCBI Taxonomy" id="37923"/>
    <lineage>
        <taxon>Bacteria</taxon>
        <taxon>Bacillati</taxon>
        <taxon>Actinomycetota</taxon>
        <taxon>Actinomycetes</taxon>
        <taxon>Micrococcales</taxon>
        <taxon>Micrococcaceae</taxon>
        <taxon>Rothia</taxon>
    </lineage>
</organism>
<dbReference type="Proteomes" id="UP000595221">
    <property type="component" value="Chromosome"/>
</dbReference>
<dbReference type="AlphaFoldDB" id="A0A7T4T452"/>
<evidence type="ECO:0000313" key="2">
    <source>
        <dbReference type="Proteomes" id="UP000595221"/>
    </source>
</evidence>
<dbReference type="RefSeq" id="WP_198490051.1">
    <property type="nucleotide sequence ID" value="NZ_CP066078.1"/>
</dbReference>